<organism evidence="2 3">
    <name type="scientific">Porphyra umbilicalis</name>
    <name type="common">Purple laver</name>
    <name type="synonym">Red alga</name>
    <dbReference type="NCBI Taxonomy" id="2786"/>
    <lineage>
        <taxon>Eukaryota</taxon>
        <taxon>Rhodophyta</taxon>
        <taxon>Bangiophyceae</taxon>
        <taxon>Bangiales</taxon>
        <taxon>Bangiaceae</taxon>
        <taxon>Porphyra</taxon>
    </lineage>
</organism>
<dbReference type="AlphaFoldDB" id="A0A1X6NRB3"/>
<sequence>MSTPSRVWRTLPSVTMVFFGRRCRLHSPVSVAVVAVVGVVVVAVVALGRPAAAADAPDHDAHHGEFDYYREWGDDHLAANHAPDGNDDNAKTVHDDYESFVEGVENVMTDQRAASSKRDVVDLGQSLHLLDSKFEHLKQGLYEQIAAAASRKGNKASVAAEGRALAQKVKTKYTNLRTVAREVLDILAKNARAVDQVGDTMTGLEKVVVELQKHLEKHHNEVIELGSSVKRLHDSSHVLMETHSSATDAAMSATKKATKALNSASMPSASKVYYLLLVEMAGLCAFALYRRRRSRVKYSAKLY</sequence>
<accession>A0A1X6NRB3</accession>
<evidence type="ECO:0000313" key="2">
    <source>
        <dbReference type="EMBL" id="OSX71117.1"/>
    </source>
</evidence>
<keyword evidence="1" id="KW-0812">Transmembrane</keyword>
<dbReference type="OrthoDB" id="4035at2759"/>
<dbReference type="EMBL" id="KV919169">
    <property type="protein sequence ID" value="OSX71117.1"/>
    <property type="molecule type" value="Genomic_DNA"/>
</dbReference>
<keyword evidence="1" id="KW-0472">Membrane</keyword>
<protein>
    <submittedName>
        <fullName evidence="2">Uncharacterized protein</fullName>
    </submittedName>
</protein>
<dbReference type="Proteomes" id="UP000218209">
    <property type="component" value="Unassembled WGS sequence"/>
</dbReference>
<proteinExistence type="predicted"/>
<evidence type="ECO:0000256" key="1">
    <source>
        <dbReference type="SAM" id="Phobius"/>
    </source>
</evidence>
<name>A0A1X6NRB3_PORUM</name>
<feature type="transmembrane region" description="Helical" evidence="1">
    <location>
        <begin position="29"/>
        <end position="48"/>
    </location>
</feature>
<keyword evidence="1" id="KW-1133">Transmembrane helix</keyword>
<reference evidence="2 3" key="1">
    <citation type="submission" date="2017-03" db="EMBL/GenBank/DDBJ databases">
        <title>WGS assembly of Porphyra umbilicalis.</title>
        <authorList>
            <person name="Brawley S.H."/>
            <person name="Blouin N.A."/>
            <person name="Ficko-Blean E."/>
            <person name="Wheeler G.L."/>
            <person name="Lohr M."/>
            <person name="Goodson H.V."/>
            <person name="Jenkins J.W."/>
            <person name="Blaby-Haas C.E."/>
            <person name="Helliwell K.E."/>
            <person name="Chan C."/>
            <person name="Marriage T."/>
            <person name="Bhattacharya D."/>
            <person name="Klein A.S."/>
            <person name="Badis Y."/>
            <person name="Brodie J."/>
            <person name="Cao Y."/>
            <person name="Collen J."/>
            <person name="Dittami S.M."/>
            <person name="Gachon C.M."/>
            <person name="Green B.R."/>
            <person name="Karpowicz S."/>
            <person name="Kim J.W."/>
            <person name="Kudahl U."/>
            <person name="Lin S."/>
            <person name="Michel G."/>
            <person name="Mittag M."/>
            <person name="Olson B.J."/>
            <person name="Pangilinan J."/>
            <person name="Peng Y."/>
            <person name="Qiu H."/>
            <person name="Shu S."/>
            <person name="Singer J.T."/>
            <person name="Smith A.G."/>
            <person name="Sprecher B.N."/>
            <person name="Wagner V."/>
            <person name="Wang W."/>
            <person name="Wang Z.-Y."/>
            <person name="Yan J."/>
            <person name="Yarish C."/>
            <person name="Zoeuner-Riek S."/>
            <person name="Zhuang Y."/>
            <person name="Zou Y."/>
            <person name="Lindquist E.A."/>
            <person name="Grimwood J."/>
            <person name="Barry K."/>
            <person name="Rokhsar D.S."/>
            <person name="Schmutz J."/>
            <person name="Stiller J.W."/>
            <person name="Grossman A.R."/>
            <person name="Prochnik S.E."/>
        </authorList>
    </citation>
    <scope>NUCLEOTIDE SEQUENCE [LARGE SCALE GENOMIC DNA]</scope>
    <source>
        <strain evidence="2">4086291</strain>
    </source>
</reference>
<feature type="transmembrane region" description="Helical" evidence="1">
    <location>
        <begin position="272"/>
        <end position="289"/>
    </location>
</feature>
<keyword evidence="3" id="KW-1185">Reference proteome</keyword>
<evidence type="ECO:0000313" key="3">
    <source>
        <dbReference type="Proteomes" id="UP000218209"/>
    </source>
</evidence>
<gene>
    <name evidence="2" type="ORF">BU14_0592s0013</name>
</gene>